<proteinExistence type="predicted"/>
<evidence type="ECO:0000313" key="2">
    <source>
        <dbReference type="Proteomes" id="UP001501725"/>
    </source>
</evidence>
<evidence type="ECO:0000313" key="1">
    <source>
        <dbReference type="EMBL" id="GAA4325932.1"/>
    </source>
</evidence>
<comment type="caution">
    <text evidence="1">The sequence shown here is derived from an EMBL/GenBank/DDBJ whole genome shotgun (WGS) entry which is preliminary data.</text>
</comment>
<organism evidence="1 2">
    <name type="scientific">Flaviaesturariibacter amylovorans</name>
    <dbReference type="NCBI Taxonomy" id="1084520"/>
    <lineage>
        <taxon>Bacteria</taxon>
        <taxon>Pseudomonadati</taxon>
        <taxon>Bacteroidota</taxon>
        <taxon>Chitinophagia</taxon>
        <taxon>Chitinophagales</taxon>
        <taxon>Chitinophagaceae</taxon>
        <taxon>Flaviaestuariibacter</taxon>
    </lineage>
</organism>
<sequence>MTPEQMQERLQALKEEWKQYEHLLQPNFASPAEFESFKAAHRAEFEKAKTIKEEMVRLRWALLSPEDREKAQEMQRLMQDKDKPDS</sequence>
<name>A0ABP8GKZ3_9BACT</name>
<protein>
    <submittedName>
        <fullName evidence="1">Uncharacterized protein</fullName>
    </submittedName>
</protein>
<gene>
    <name evidence="1" type="ORF">GCM10023184_14260</name>
</gene>
<reference evidence="2" key="1">
    <citation type="journal article" date="2019" name="Int. J. Syst. Evol. Microbiol.">
        <title>The Global Catalogue of Microorganisms (GCM) 10K type strain sequencing project: providing services to taxonomists for standard genome sequencing and annotation.</title>
        <authorList>
            <consortium name="The Broad Institute Genomics Platform"/>
            <consortium name="The Broad Institute Genome Sequencing Center for Infectious Disease"/>
            <person name="Wu L."/>
            <person name="Ma J."/>
        </authorList>
    </citation>
    <scope>NUCLEOTIDE SEQUENCE [LARGE SCALE GENOMIC DNA]</scope>
    <source>
        <strain evidence="2">JCM 17919</strain>
    </source>
</reference>
<dbReference type="RefSeq" id="WP_345254643.1">
    <property type="nucleotide sequence ID" value="NZ_BAABGY010000006.1"/>
</dbReference>
<keyword evidence="2" id="KW-1185">Reference proteome</keyword>
<dbReference type="Proteomes" id="UP001501725">
    <property type="component" value="Unassembled WGS sequence"/>
</dbReference>
<accession>A0ABP8GKZ3</accession>
<dbReference type="EMBL" id="BAABGY010000006">
    <property type="protein sequence ID" value="GAA4325932.1"/>
    <property type="molecule type" value="Genomic_DNA"/>
</dbReference>